<dbReference type="EMBL" id="KK584022">
    <property type="protein sequence ID" value="KDO16610.1"/>
    <property type="molecule type" value="Genomic_DNA"/>
</dbReference>
<reference evidence="1 2" key="1">
    <citation type="journal article" date="2013" name="PLoS Genet.">
        <title>Distinctive expansion of potential virulence genes in the genome of the oomycete fish pathogen Saprolegnia parasitica.</title>
        <authorList>
            <person name="Jiang R.H."/>
            <person name="de Bruijn I."/>
            <person name="Haas B.J."/>
            <person name="Belmonte R."/>
            <person name="Lobach L."/>
            <person name="Christie J."/>
            <person name="van den Ackerveken G."/>
            <person name="Bottin A."/>
            <person name="Bulone V."/>
            <person name="Diaz-Moreno S.M."/>
            <person name="Dumas B."/>
            <person name="Fan L."/>
            <person name="Gaulin E."/>
            <person name="Govers F."/>
            <person name="Grenville-Briggs L.J."/>
            <person name="Horner N.R."/>
            <person name="Levin J.Z."/>
            <person name="Mammella M."/>
            <person name="Meijer H.J."/>
            <person name="Morris P."/>
            <person name="Nusbaum C."/>
            <person name="Oome S."/>
            <person name="Phillips A.J."/>
            <person name="van Rooyen D."/>
            <person name="Rzeszutek E."/>
            <person name="Saraiva M."/>
            <person name="Secombes C.J."/>
            <person name="Seidl M.F."/>
            <person name="Snel B."/>
            <person name="Stassen J.H."/>
            <person name="Sykes S."/>
            <person name="Tripathy S."/>
            <person name="van den Berg H."/>
            <person name="Vega-Arreguin J.C."/>
            <person name="Wawra S."/>
            <person name="Young S.K."/>
            <person name="Zeng Q."/>
            <person name="Dieguez-Uribeondo J."/>
            <person name="Russ C."/>
            <person name="Tyler B.M."/>
            <person name="van West P."/>
        </authorList>
    </citation>
    <scope>NUCLEOTIDE SEQUENCE [LARGE SCALE GENOMIC DNA]</scope>
    <source>
        <strain evidence="1 2">CBS 223.65</strain>
    </source>
</reference>
<sequence length="121" mass="13835">MAMLMLMTSINVRSDALAEQCRHATAGTPLVGDISDETTIEYALFDRSGNEVFCRKLGFVITGQLIQNRLRPYKWRILRLWIINFYLCPLKEREAIASMTLGIPGSHLRLQRVQSLLHSSR</sequence>
<dbReference type="KEGG" id="spar:SPRG_17882"/>
<proteinExistence type="predicted"/>
<evidence type="ECO:0000313" key="1">
    <source>
        <dbReference type="EMBL" id="KDO16610.1"/>
    </source>
</evidence>
<name>A0A067BIN9_SAPPC</name>
<dbReference type="VEuPathDB" id="FungiDB:SPRG_17882"/>
<organism evidence="1 2">
    <name type="scientific">Saprolegnia parasitica (strain CBS 223.65)</name>
    <dbReference type="NCBI Taxonomy" id="695850"/>
    <lineage>
        <taxon>Eukaryota</taxon>
        <taxon>Sar</taxon>
        <taxon>Stramenopiles</taxon>
        <taxon>Oomycota</taxon>
        <taxon>Saprolegniomycetes</taxon>
        <taxon>Saprolegniales</taxon>
        <taxon>Saprolegniaceae</taxon>
        <taxon>Saprolegnia</taxon>
    </lineage>
</organism>
<dbReference type="Proteomes" id="UP000030745">
    <property type="component" value="Unassembled WGS sequence"/>
</dbReference>
<dbReference type="GeneID" id="24139410"/>
<keyword evidence="2" id="KW-1185">Reference proteome</keyword>
<gene>
    <name evidence="1" type="ORF">SPRG_17882</name>
</gene>
<protein>
    <submittedName>
        <fullName evidence="1">Uncharacterized protein</fullName>
    </submittedName>
</protein>
<evidence type="ECO:0000313" key="2">
    <source>
        <dbReference type="Proteomes" id="UP000030745"/>
    </source>
</evidence>
<accession>A0A067BIN9</accession>
<dbReference type="RefSeq" id="XP_012212682.1">
    <property type="nucleotide sequence ID" value="XM_012357292.1"/>
</dbReference>
<dbReference type="AlphaFoldDB" id="A0A067BIN9"/>